<keyword evidence="3" id="KW-1185">Reference proteome</keyword>
<dbReference type="Pfam" id="PF13456">
    <property type="entry name" value="RVT_3"/>
    <property type="match status" value="1"/>
</dbReference>
<dbReference type="GO" id="GO:0003676">
    <property type="term" value="F:nucleic acid binding"/>
    <property type="evidence" value="ECO:0007669"/>
    <property type="project" value="InterPro"/>
</dbReference>
<feature type="domain" description="Reverse transcriptase" evidence="2">
    <location>
        <begin position="324"/>
        <end position="607"/>
    </location>
</feature>
<dbReference type="PROSITE" id="PS50878">
    <property type="entry name" value="RT_POL"/>
    <property type="match status" value="1"/>
</dbReference>
<dbReference type="InterPro" id="IPR043502">
    <property type="entry name" value="DNA/RNA_pol_sf"/>
</dbReference>
<organism evidence="3 4">
    <name type="scientific">Juglans regia</name>
    <name type="common">English walnut</name>
    <dbReference type="NCBI Taxonomy" id="51240"/>
    <lineage>
        <taxon>Eukaryota</taxon>
        <taxon>Viridiplantae</taxon>
        <taxon>Streptophyta</taxon>
        <taxon>Embryophyta</taxon>
        <taxon>Tracheophyta</taxon>
        <taxon>Spermatophyta</taxon>
        <taxon>Magnoliopsida</taxon>
        <taxon>eudicotyledons</taxon>
        <taxon>Gunneridae</taxon>
        <taxon>Pentapetalae</taxon>
        <taxon>rosids</taxon>
        <taxon>fabids</taxon>
        <taxon>Fagales</taxon>
        <taxon>Juglandaceae</taxon>
        <taxon>Juglans</taxon>
    </lineage>
</organism>
<dbReference type="Gene3D" id="3.30.420.10">
    <property type="entry name" value="Ribonuclease H-like superfamily/Ribonuclease H"/>
    <property type="match status" value="1"/>
</dbReference>
<dbReference type="InterPro" id="IPR026960">
    <property type="entry name" value="RVT-Znf"/>
</dbReference>
<dbReference type="PANTHER" id="PTHR33116">
    <property type="entry name" value="REVERSE TRANSCRIPTASE ZINC-BINDING DOMAIN-CONTAINING PROTEIN-RELATED-RELATED"/>
    <property type="match status" value="1"/>
</dbReference>
<dbReference type="CDD" id="cd01650">
    <property type="entry name" value="RT_nLTR_like"/>
    <property type="match status" value="1"/>
</dbReference>
<name>A0A6P9EGR3_JUGRE</name>
<evidence type="ECO:0000313" key="3">
    <source>
        <dbReference type="Proteomes" id="UP000235220"/>
    </source>
</evidence>
<dbReference type="InterPro" id="IPR044730">
    <property type="entry name" value="RNase_H-like_dom_plant"/>
</dbReference>
<sequence length="1373" mass="156175">MEEEISLLCKGLKLTEEEQQELHLTEEEFTLAQDISNLCLVALLSCSRQASDGSTPQTSPLQYGPWLRADSAQKPSHYKAQSSSSEGKATGSGRQASSDEQGSDFGGNNISYKSTDLPQTVACVSSDKAIPTCLKKSIAEEVRNPSPNRQVEATHLDTSMVHVADSHQIRTIQKELDASLEANDLKWRQRAKQRWLKEGDRNTKFFHKCASVRRQKNLIHKLQSELGQVLTNPNDIGGEFQSVFRDLFTSSNPTAPNSLLENFRPTVMHEMNLSLTKVYSRREIELAIFQMNPLGSPRPDGFPAVFFQSHWHLIGDDVVAAVLEFLNSKSSFQGINQTFITLIPKKKHPVLVTDYRPISLCNVLYKIIAKVIANRLKTILPFLISDSQSAFVPGRIISDNTIVAYELMHLMQNRRRNHKEGFMALKLDMSKAYDRLEWSFVQFVLQRMGFDTEWIELIMECIGTVSYSILLNGSPQSPFEPSRGLRQGDPLSPYLFILCSEVLTFTLNQAEQKGLISGFPISRGSLSVNHLFFADDSLVFCKAKLQEWGRLHNILSSYELASGQRLNLEKSSIYFSKNTRQEIQDSILTTAGFKASRPFEKYLGLPSHIGKSKLRAFLPIIDRIKAQMTNWKTNLLSPAGKEVLLKSVIQSIPTYCMGIFLIPKGFLWNINKLLQSFWWGIRNQNPKMHWLSWKGLGKGKQVGGLGFRDFEDFNRGLLAKQGWRIITNPQSLASRVLKAKYFPSSDFASARVKRNDSYVWKSIIAARSLLYEGLLWKIGNGNIVKIWSDRWLPIPSSNKSQSPPKVLNSNATVNTLIDQDTHSWNLHLVQNVFTPEEAAIISRIHISPCNRSDKQVWRCTKNGIFSVKSAYHLQVSMNGISKGQSSESTKHEALWKQLWKLQVPTNIKMFLWRSAKEILPTRVNLHERKIIEIPMCPICLTIPETVSHALWTCKAAQDVWCSSSRRLQKSRTEDIPFFDLLKELLSTLPPEELTKLALTAKEIWYRRNKLIFESRFESPQQVLKRVSNCMRDLEELTRNQQKHSTQHQPPAKWCKPPTNFYKINWDVAIDKVNCRVGIGVSIRDWSGLFTATLRSPSNAFPDPTLGEALAALRAVQFGTEMGLRNVIFEGDSLLVVNGINNLAEDWRSEGLIYQDIKQLLGNYSSWSVSHVPRQANVVAHCLARSSLELDEDSIHVEDYPHFSFPVLVNGESHGPILPTRGIRSSFLEVDYLETIRLQGLITIGISCQCAMLEGTRSYAQVVDNFQEECPNGEVNEVVIEVQHREFSDQGYHKGIKLDFPRFRANQYFLYHQVPHGQRIFFASFHMDEEALIWFQDASDVGTFHSWEEFARVVWVRFGSSAYADQMEALTRLR</sequence>
<dbReference type="SUPFAM" id="SSF56672">
    <property type="entry name" value="DNA/RNA polymerases"/>
    <property type="match status" value="1"/>
</dbReference>
<dbReference type="GO" id="GO:0004523">
    <property type="term" value="F:RNA-DNA hybrid ribonuclease activity"/>
    <property type="evidence" value="ECO:0007669"/>
    <property type="project" value="InterPro"/>
</dbReference>
<protein>
    <submittedName>
        <fullName evidence="4">Uncharacterized protein LOC118348603</fullName>
    </submittedName>
</protein>
<dbReference type="InterPro" id="IPR002156">
    <property type="entry name" value="RNaseH_domain"/>
</dbReference>
<reference evidence="4" key="1">
    <citation type="submission" date="2025-08" db="UniProtKB">
        <authorList>
            <consortium name="RefSeq"/>
        </authorList>
    </citation>
    <scope>IDENTIFICATION</scope>
    <source>
        <tissue evidence="4">Leaves</tissue>
    </source>
</reference>
<feature type="region of interest" description="Disordered" evidence="1">
    <location>
        <begin position="71"/>
        <end position="111"/>
    </location>
</feature>
<dbReference type="OrthoDB" id="1431991at2759"/>
<dbReference type="InterPro" id="IPR012337">
    <property type="entry name" value="RNaseH-like_sf"/>
</dbReference>
<evidence type="ECO:0000313" key="4">
    <source>
        <dbReference type="RefSeq" id="XP_035546536.1"/>
    </source>
</evidence>
<dbReference type="PANTHER" id="PTHR33116:SF86">
    <property type="entry name" value="REVERSE TRANSCRIPTASE DOMAIN-CONTAINING PROTEIN"/>
    <property type="match status" value="1"/>
</dbReference>
<dbReference type="CDD" id="cd06222">
    <property type="entry name" value="RNase_H_like"/>
    <property type="match status" value="1"/>
</dbReference>
<gene>
    <name evidence="4" type="primary">LOC118348603</name>
</gene>
<dbReference type="InterPro" id="IPR000477">
    <property type="entry name" value="RT_dom"/>
</dbReference>
<evidence type="ECO:0000256" key="1">
    <source>
        <dbReference type="SAM" id="MobiDB-lite"/>
    </source>
</evidence>
<dbReference type="KEGG" id="jre:118348603"/>
<dbReference type="GeneID" id="118348603"/>
<proteinExistence type="predicted"/>
<dbReference type="InParanoid" id="A0A6P9EGR3"/>
<dbReference type="Proteomes" id="UP000235220">
    <property type="component" value="Chromosome 6"/>
</dbReference>
<dbReference type="RefSeq" id="XP_035546536.1">
    <property type="nucleotide sequence ID" value="XM_035690643.1"/>
</dbReference>
<accession>A0A6P9EGR3</accession>
<dbReference type="Pfam" id="PF13966">
    <property type="entry name" value="zf-RVT"/>
    <property type="match status" value="1"/>
</dbReference>
<dbReference type="Pfam" id="PF00078">
    <property type="entry name" value="RVT_1"/>
    <property type="match status" value="1"/>
</dbReference>
<feature type="compositionally biased region" description="Polar residues" evidence="1">
    <location>
        <begin position="79"/>
        <end position="111"/>
    </location>
</feature>
<dbReference type="SUPFAM" id="SSF53098">
    <property type="entry name" value="Ribonuclease H-like"/>
    <property type="match status" value="1"/>
</dbReference>
<evidence type="ECO:0000259" key="2">
    <source>
        <dbReference type="PROSITE" id="PS50878"/>
    </source>
</evidence>
<dbReference type="InterPro" id="IPR036397">
    <property type="entry name" value="RNaseH_sf"/>
</dbReference>